<sequence length="141" mass="14746">PLGSVPVRAWVPPAHPLVAECSGAATVEARRLLQERLVLPSRRSVSRGVIDSFIGSAGLSLGPHVECDDTGTLCALARAGRAVALMTELQPDRLVGFDIVAGEESIGGVPLVAAWRPGHFAGQELADLAERFRGFIAGSLL</sequence>
<reference evidence="2 3" key="1">
    <citation type="submission" date="2017-11" db="EMBL/GenBank/DDBJ databases">
        <title>Infants hospitalized years apart are colonized by the same room-sourced microbial strains.</title>
        <authorList>
            <person name="Brooks B."/>
            <person name="Olm M.R."/>
            <person name="Firek B.A."/>
            <person name="Baker R."/>
            <person name="Thomas B.C."/>
            <person name="Morowitz M.J."/>
            <person name="Banfield J.F."/>
        </authorList>
    </citation>
    <scope>NUCLEOTIDE SEQUENCE [LARGE SCALE GENOMIC DNA]</scope>
    <source>
        <strain evidence="2">S2_012_000_R3_87</strain>
    </source>
</reference>
<evidence type="ECO:0000313" key="2">
    <source>
        <dbReference type="EMBL" id="PZO99375.1"/>
    </source>
</evidence>
<dbReference type="Gene3D" id="3.40.190.290">
    <property type="match status" value="1"/>
</dbReference>
<dbReference type="CDD" id="cd05466">
    <property type="entry name" value="PBP2_LTTR_substrate"/>
    <property type="match status" value="1"/>
</dbReference>
<protein>
    <submittedName>
        <fullName evidence="2">LysR family transcriptional regulator</fullName>
    </submittedName>
</protein>
<gene>
    <name evidence="2" type="ORF">DI609_08455</name>
</gene>
<dbReference type="EMBL" id="QFNY01000205">
    <property type="protein sequence ID" value="PZO99375.1"/>
    <property type="molecule type" value="Genomic_DNA"/>
</dbReference>
<comment type="caution">
    <text evidence="2">The sequence shown here is derived from an EMBL/GenBank/DDBJ whole genome shotgun (WGS) entry which is preliminary data.</text>
</comment>
<dbReference type="AlphaFoldDB" id="A0A2W5CWT4"/>
<dbReference type="InterPro" id="IPR005119">
    <property type="entry name" value="LysR_subst-bd"/>
</dbReference>
<evidence type="ECO:0000313" key="3">
    <source>
        <dbReference type="Proteomes" id="UP000249451"/>
    </source>
</evidence>
<proteinExistence type="predicted"/>
<organism evidence="2 3">
    <name type="scientific">Corynebacterium urealyticum</name>
    <dbReference type="NCBI Taxonomy" id="43771"/>
    <lineage>
        <taxon>Bacteria</taxon>
        <taxon>Bacillati</taxon>
        <taxon>Actinomycetota</taxon>
        <taxon>Actinomycetes</taxon>
        <taxon>Mycobacteriales</taxon>
        <taxon>Corynebacteriaceae</taxon>
        <taxon>Corynebacterium</taxon>
    </lineage>
</organism>
<dbReference type="Pfam" id="PF03466">
    <property type="entry name" value="LysR_substrate"/>
    <property type="match status" value="1"/>
</dbReference>
<dbReference type="SUPFAM" id="SSF53850">
    <property type="entry name" value="Periplasmic binding protein-like II"/>
    <property type="match status" value="1"/>
</dbReference>
<name>A0A2W5CWT4_9CORY</name>
<accession>A0A2W5CWT4</accession>
<feature type="domain" description="LysR substrate-binding" evidence="1">
    <location>
        <begin position="1"/>
        <end position="132"/>
    </location>
</feature>
<evidence type="ECO:0000259" key="1">
    <source>
        <dbReference type="Pfam" id="PF03466"/>
    </source>
</evidence>
<feature type="non-terminal residue" evidence="2">
    <location>
        <position position="1"/>
    </location>
</feature>
<dbReference type="Proteomes" id="UP000249451">
    <property type="component" value="Unassembled WGS sequence"/>
</dbReference>